<dbReference type="PRINTS" id="PR01021">
    <property type="entry name" value="OMPADOMAIN"/>
</dbReference>
<keyword evidence="3" id="KW-0998">Cell outer membrane</keyword>
<dbReference type="Gene3D" id="3.30.1330.60">
    <property type="entry name" value="OmpA-like domain"/>
    <property type="match status" value="1"/>
</dbReference>
<accession>A0ABT2HVD3</accession>
<feature type="signal peptide" evidence="6">
    <location>
        <begin position="1"/>
        <end position="23"/>
    </location>
</feature>
<sequence>MMTMRHAVEASALILTIAGSVLAAPSPSFAGEQARSVNDPVEATPERLATSTFPMGVVTTDITKTEQQGSQRHITITADVLFDFDSVEVNPEFAAKIPDLIKEIPQNAKDEVAGHTDSIGSEELNQKMSEDRAKAVADEITKSRPDLKITTKGYGETEPVAENEKNGEDNPEGRAQNRRVEITYN</sequence>
<evidence type="ECO:0000256" key="4">
    <source>
        <dbReference type="PROSITE-ProRule" id="PRU00473"/>
    </source>
</evidence>
<dbReference type="PROSITE" id="PS51123">
    <property type="entry name" value="OMPA_2"/>
    <property type="match status" value="1"/>
</dbReference>
<evidence type="ECO:0000259" key="7">
    <source>
        <dbReference type="PROSITE" id="PS51123"/>
    </source>
</evidence>
<dbReference type="Pfam" id="PF00691">
    <property type="entry name" value="OmpA"/>
    <property type="match status" value="1"/>
</dbReference>
<gene>
    <name evidence="8" type="ORF">M3D15_02805</name>
</gene>
<evidence type="ECO:0000256" key="1">
    <source>
        <dbReference type="ARBA" id="ARBA00004442"/>
    </source>
</evidence>
<evidence type="ECO:0000256" key="6">
    <source>
        <dbReference type="SAM" id="SignalP"/>
    </source>
</evidence>
<dbReference type="SUPFAM" id="SSF103088">
    <property type="entry name" value="OmpA-like"/>
    <property type="match status" value="1"/>
</dbReference>
<dbReference type="EMBL" id="JALXSQ010000006">
    <property type="protein sequence ID" value="MCT2042272.1"/>
    <property type="molecule type" value="Genomic_DNA"/>
</dbReference>
<feature type="compositionally biased region" description="Basic and acidic residues" evidence="5">
    <location>
        <begin position="124"/>
        <end position="149"/>
    </location>
</feature>
<dbReference type="RefSeq" id="WP_260103859.1">
    <property type="nucleotide sequence ID" value="NZ_JALXSQ010000006.1"/>
</dbReference>
<name>A0ABT2HVD3_9MICO</name>
<organism evidence="8 9">
    <name type="scientific">Pseudoclavibacter albus</name>
    <dbReference type="NCBI Taxonomy" id="272241"/>
    <lineage>
        <taxon>Bacteria</taxon>
        <taxon>Bacillati</taxon>
        <taxon>Actinomycetota</taxon>
        <taxon>Actinomycetes</taxon>
        <taxon>Micrococcales</taxon>
        <taxon>Microbacteriaceae</taxon>
        <taxon>Pseudoclavibacter</taxon>
    </lineage>
</organism>
<evidence type="ECO:0000313" key="9">
    <source>
        <dbReference type="Proteomes" id="UP001525379"/>
    </source>
</evidence>
<dbReference type="InterPro" id="IPR050330">
    <property type="entry name" value="Bact_OuterMem_StrucFunc"/>
</dbReference>
<dbReference type="PANTHER" id="PTHR30329">
    <property type="entry name" value="STATOR ELEMENT OF FLAGELLAR MOTOR COMPLEX"/>
    <property type="match status" value="1"/>
</dbReference>
<evidence type="ECO:0000256" key="2">
    <source>
        <dbReference type="ARBA" id="ARBA00023136"/>
    </source>
</evidence>
<comment type="subcellular location">
    <subcellularLocation>
        <location evidence="1">Cell outer membrane</location>
    </subcellularLocation>
</comment>
<dbReference type="PANTHER" id="PTHR30329:SF21">
    <property type="entry name" value="LIPOPROTEIN YIAD-RELATED"/>
    <property type="match status" value="1"/>
</dbReference>
<evidence type="ECO:0000256" key="3">
    <source>
        <dbReference type="ARBA" id="ARBA00023237"/>
    </source>
</evidence>
<evidence type="ECO:0000256" key="5">
    <source>
        <dbReference type="SAM" id="MobiDB-lite"/>
    </source>
</evidence>
<dbReference type="Proteomes" id="UP001525379">
    <property type="component" value="Unassembled WGS sequence"/>
</dbReference>
<dbReference type="InterPro" id="IPR006664">
    <property type="entry name" value="OMP_bac"/>
</dbReference>
<dbReference type="InterPro" id="IPR036737">
    <property type="entry name" value="OmpA-like_sf"/>
</dbReference>
<feature type="domain" description="OmpA-like" evidence="7">
    <location>
        <begin position="69"/>
        <end position="185"/>
    </location>
</feature>
<keyword evidence="6" id="KW-0732">Signal</keyword>
<dbReference type="InterPro" id="IPR006665">
    <property type="entry name" value="OmpA-like"/>
</dbReference>
<evidence type="ECO:0000313" key="8">
    <source>
        <dbReference type="EMBL" id="MCT2042272.1"/>
    </source>
</evidence>
<proteinExistence type="predicted"/>
<keyword evidence="9" id="KW-1185">Reference proteome</keyword>
<comment type="caution">
    <text evidence="8">The sequence shown here is derived from an EMBL/GenBank/DDBJ whole genome shotgun (WGS) entry which is preliminary data.</text>
</comment>
<dbReference type="CDD" id="cd07185">
    <property type="entry name" value="OmpA_C-like"/>
    <property type="match status" value="1"/>
</dbReference>
<feature type="compositionally biased region" description="Basic and acidic residues" evidence="5">
    <location>
        <begin position="162"/>
        <end position="172"/>
    </location>
</feature>
<feature type="region of interest" description="Disordered" evidence="5">
    <location>
        <begin position="109"/>
        <end position="185"/>
    </location>
</feature>
<feature type="chain" id="PRO_5047293760" evidence="6">
    <location>
        <begin position="24"/>
        <end position="185"/>
    </location>
</feature>
<keyword evidence="2 4" id="KW-0472">Membrane</keyword>
<protein>
    <submittedName>
        <fullName evidence="8">OmpA family protein</fullName>
    </submittedName>
</protein>
<reference evidence="8 9" key="1">
    <citation type="submission" date="2022-04" db="EMBL/GenBank/DDBJ databases">
        <title>Human microbiome associated bacterial genomes.</title>
        <authorList>
            <person name="Sandstrom S."/>
            <person name="Salamzade R."/>
            <person name="Kalan L.R."/>
        </authorList>
    </citation>
    <scope>NUCLEOTIDE SEQUENCE [LARGE SCALE GENOMIC DNA]</scope>
    <source>
        <strain evidence="9">p3-SID1799</strain>
    </source>
</reference>